<sequence length="107" mass="12089">MANASVFYVLSVEAYALEQNASVNSAFMMGSVSRSRFESVILIEWRIEHLATLGTTVAGEIFQQDRWMISSDEESSEPNKRVVDTQDRAQRNSEGSQTEKTRGHEEE</sequence>
<feature type="region of interest" description="Disordered" evidence="1">
    <location>
        <begin position="69"/>
        <end position="107"/>
    </location>
</feature>
<proteinExistence type="predicted"/>
<protein>
    <submittedName>
        <fullName evidence="2">Uncharacterized protein</fullName>
    </submittedName>
</protein>
<dbReference type="EMBL" id="ANIX01002902">
    <property type="protein sequence ID" value="ETP09472.1"/>
    <property type="molecule type" value="Genomic_DNA"/>
</dbReference>
<gene>
    <name evidence="2" type="ORF">F441_14662</name>
</gene>
<feature type="compositionally biased region" description="Basic and acidic residues" evidence="1">
    <location>
        <begin position="77"/>
        <end position="107"/>
    </location>
</feature>
<name>W2WGH6_PHYNI</name>
<dbReference type="Proteomes" id="UP000018958">
    <property type="component" value="Unassembled WGS sequence"/>
</dbReference>
<organism evidence="2 3">
    <name type="scientific">Phytophthora nicotianae CJ01A1</name>
    <dbReference type="NCBI Taxonomy" id="1317063"/>
    <lineage>
        <taxon>Eukaryota</taxon>
        <taxon>Sar</taxon>
        <taxon>Stramenopiles</taxon>
        <taxon>Oomycota</taxon>
        <taxon>Peronosporomycetes</taxon>
        <taxon>Peronosporales</taxon>
        <taxon>Peronosporaceae</taxon>
        <taxon>Phytophthora</taxon>
    </lineage>
</organism>
<comment type="caution">
    <text evidence="2">The sequence shown here is derived from an EMBL/GenBank/DDBJ whole genome shotgun (WGS) entry which is preliminary data.</text>
</comment>
<evidence type="ECO:0000313" key="2">
    <source>
        <dbReference type="EMBL" id="ETP09472.1"/>
    </source>
</evidence>
<evidence type="ECO:0000313" key="3">
    <source>
        <dbReference type="Proteomes" id="UP000018958"/>
    </source>
</evidence>
<dbReference type="AlphaFoldDB" id="W2WGH6"/>
<evidence type="ECO:0000256" key="1">
    <source>
        <dbReference type="SAM" id="MobiDB-lite"/>
    </source>
</evidence>
<reference evidence="2 3" key="1">
    <citation type="submission" date="2013-11" db="EMBL/GenBank/DDBJ databases">
        <title>The Genome Sequence of Phytophthora parasitica CJ01A1.</title>
        <authorList>
            <consortium name="The Broad Institute Genomics Platform"/>
            <person name="Russ C."/>
            <person name="Tyler B."/>
            <person name="Panabieres F."/>
            <person name="Shan W."/>
            <person name="Tripathy S."/>
            <person name="Grunwald N."/>
            <person name="Machado M."/>
            <person name="Johnson C.S."/>
            <person name="Walker B."/>
            <person name="Young S.K."/>
            <person name="Zeng Q."/>
            <person name="Gargeya S."/>
            <person name="Fitzgerald M."/>
            <person name="Haas B."/>
            <person name="Abouelleil A."/>
            <person name="Allen A.W."/>
            <person name="Alvarado L."/>
            <person name="Arachchi H.M."/>
            <person name="Berlin A.M."/>
            <person name="Chapman S.B."/>
            <person name="Gainer-Dewar J."/>
            <person name="Goldberg J."/>
            <person name="Griggs A."/>
            <person name="Gujja S."/>
            <person name="Hansen M."/>
            <person name="Howarth C."/>
            <person name="Imamovic A."/>
            <person name="Ireland A."/>
            <person name="Larimer J."/>
            <person name="McCowan C."/>
            <person name="Murphy C."/>
            <person name="Pearson M."/>
            <person name="Poon T.W."/>
            <person name="Priest M."/>
            <person name="Roberts A."/>
            <person name="Saif S."/>
            <person name="Shea T."/>
            <person name="Sisk P."/>
            <person name="Sykes S."/>
            <person name="Wortman J."/>
            <person name="Nusbaum C."/>
            <person name="Birren B."/>
        </authorList>
    </citation>
    <scope>NUCLEOTIDE SEQUENCE [LARGE SCALE GENOMIC DNA]</scope>
    <source>
        <strain evidence="2 3">CJ01A1</strain>
    </source>
</reference>
<accession>W2WGH6</accession>